<evidence type="ECO:0000259" key="4">
    <source>
        <dbReference type="Pfam" id="PF10350"/>
    </source>
</evidence>
<dbReference type="InterPro" id="IPR056842">
    <property type="entry name" value="THADA-like_TPR_C"/>
</dbReference>
<dbReference type="Pfam" id="PF10350">
    <property type="entry name" value="DUF2428"/>
    <property type="match status" value="1"/>
</dbReference>
<evidence type="ECO:0000313" key="8">
    <source>
        <dbReference type="Proteomes" id="UP001055712"/>
    </source>
</evidence>
<feature type="domain" description="tRNA (32-2'-O)-methyltransferase regulator THADA-like C-terminal TPR repeats region" evidence="6">
    <location>
        <begin position="1507"/>
        <end position="1571"/>
    </location>
</feature>
<dbReference type="Proteomes" id="UP001055712">
    <property type="component" value="Unassembled WGS sequence"/>
</dbReference>
<feature type="domain" description="tRNA (32-2'-O)-methyltransferase regulator THADA-like C-terminal TPR repeats region" evidence="6">
    <location>
        <begin position="1616"/>
        <end position="1707"/>
    </location>
</feature>
<evidence type="ECO:0000256" key="2">
    <source>
        <dbReference type="ARBA" id="ARBA00022694"/>
    </source>
</evidence>
<dbReference type="GO" id="GO:0005829">
    <property type="term" value="C:cytosol"/>
    <property type="evidence" value="ECO:0007669"/>
    <property type="project" value="TreeGrafter"/>
</dbReference>
<dbReference type="PANTHER" id="PTHR14387:SF0">
    <property type="entry name" value="DUF2428 DOMAIN-CONTAINING PROTEIN"/>
    <property type="match status" value="1"/>
</dbReference>
<feature type="compositionally biased region" description="Low complexity" evidence="3">
    <location>
        <begin position="1601"/>
        <end position="1623"/>
    </location>
</feature>
<reference evidence="7" key="1">
    <citation type="journal article" date="2019" name="Plant J.">
        <title>Chlorella vulgaris genome assembly and annotation reveals the molecular basis for metabolic acclimation to high light conditions.</title>
        <authorList>
            <person name="Cecchin M."/>
            <person name="Marcolungo L."/>
            <person name="Rossato M."/>
            <person name="Girolomoni L."/>
            <person name="Cosentino E."/>
            <person name="Cuine S."/>
            <person name="Li-Beisson Y."/>
            <person name="Delledonne M."/>
            <person name="Ballottari M."/>
        </authorList>
    </citation>
    <scope>NUCLEOTIDE SEQUENCE</scope>
    <source>
        <strain evidence="7">211/11P</strain>
    </source>
</reference>
<evidence type="ECO:0000256" key="3">
    <source>
        <dbReference type="SAM" id="MobiDB-lite"/>
    </source>
</evidence>
<dbReference type="PANTHER" id="PTHR14387">
    <property type="entry name" value="THADA/DEATH RECEPTOR INTERACTING PROTEIN"/>
    <property type="match status" value="1"/>
</dbReference>
<feature type="region of interest" description="Disordered" evidence="3">
    <location>
        <begin position="577"/>
        <end position="602"/>
    </location>
</feature>
<protein>
    <recommendedName>
        <fullName evidence="9">DUF2428 domain-containing protein</fullName>
    </recommendedName>
</protein>
<gene>
    <name evidence="7" type="ORF">D9Q98_009084</name>
</gene>
<dbReference type="InterPro" id="IPR019442">
    <property type="entry name" value="THADA/TRM732_DUF2428"/>
</dbReference>
<dbReference type="InterPro" id="IPR016024">
    <property type="entry name" value="ARM-type_fold"/>
</dbReference>
<dbReference type="OrthoDB" id="73997at2759"/>
<dbReference type="Pfam" id="PF25150">
    <property type="entry name" value="TPR_Trm732"/>
    <property type="match status" value="1"/>
</dbReference>
<evidence type="ECO:0000256" key="1">
    <source>
        <dbReference type="ARBA" id="ARBA00010409"/>
    </source>
</evidence>
<dbReference type="SUPFAM" id="SSF48371">
    <property type="entry name" value="ARM repeat"/>
    <property type="match status" value="2"/>
</dbReference>
<proteinExistence type="inferred from homology"/>
<dbReference type="GO" id="GO:0030488">
    <property type="term" value="P:tRNA methylation"/>
    <property type="evidence" value="ECO:0007669"/>
    <property type="project" value="TreeGrafter"/>
</dbReference>
<evidence type="ECO:0000259" key="5">
    <source>
        <dbReference type="Pfam" id="PF25150"/>
    </source>
</evidence>
<feature type="region of interest" description="Disordered" evidence="3">
    <location>
        <begin position="1930"/>
        <end position="1950"/>
    </location>
</feature>
<name>A0A9D4YTT7_CHLVU</name>
<reference evidence="7" key="2">
    <citation type="submission" date="2020-11" db="EMBL/GenBank/DDBJ databases">
        <authorList>
            <person name="Cecchin M."/>
            <person name="Marcolungo L."/>
            <person name="Rossato M."/>
            <person name="Girolomoni L."/>
            <person name="Cosentino E."/>
            <person name="Cuine S."/>
            <person name="Li-Beisson Y."/>
            <person name="Delledonne M."/>
            <person name="Ballottari M."/>
        </authorList>
    </citation>
    <scope>NUCLEOTIDE SEQUENCE</scope>
    <source>
        <strain evidence="7">211/11P</strain>
        <tissue evidence="7">Whole cell</tissue>
    </source>
</reference>
<organism evidence="7 8">
    <name type="scientific">Chlorella vulgaris</name>
    <name type="common">Green alga</name>
    <dbReference type="NCBI Taxonomy" id="3077"/>
    <lineage>
        <taxon>Eukaryota</taxon>
        <taxon>Viridiplantae</taxon>
        <taxon>Chlorophyta</taxon>
        <taxon>core chlorophytes</taxon>
        <taxon>Trebouxiophyceae</taxon>
        <taxon>Chlorellales</taxon>
        <taxon>Chlorellaceae</taxon>
        <taxon>Chlorella clade</taxon>
        <taxon>Chlorella</taxon>
    </lineage>
</organism>
<comment type="caution">
    <text evidence="7">The sequence shown here is derived from an EMBL/GenBank/DDBJ whole genome shotgun (WGS) entry which is preliminary data.</text>
</comment>
<evidence type="ECO:0000259" key="6">
    <source>
        <dbReference type="Pfam" id="PF25151"/>
    </source>
</evidence>
<dbReference type="InterPro" id="IPR056843">
    <property type="entry name" value="THADA-like_TPR"/>
</dbReference>
<comment type="similarity">
    <text evidence="1">Belongs to the THADA family.</text>
</comment>
<dbReference type="EMBL" id="SIDB01000012">
    <property type="protein sequence ID" value="KAI3425320.1"/>
    <property type="molecule type" value="Genomic_DNA"/>
</dbReference>
<evidence type="ECO:0008006" key="9">
    <source>
        <dbReference type="Google" id="ProtNLM"/>
    </source>
</evidence>
<accession>A0A9D4YTT7</accession>
<sequence length="2481" mass="255501">MSKLRKDQRQKRWATTTGLVVPEAYLEEVTALAAELDQGSGLASHSPDLRSFAALLLHLLQQRDSYAEVQAVKPLCAAVVQLGLHVAPQQPQQQFEQQHADLQRMQTLLVQLLLLPNSRALHKQLLSSLRPLLDAQQQAQQQQAQQQVQLQQQAQHQVQQHEASAPAAGTGCVPGSQPFAATAAAHLSRAAEAQLKSGSGTAGADALRLGSALAALLANAACKPALLRCAVSAVAALAAGIRAALEPLGLSSAAADSEDPAAVTAAAGANGGAGKAGEATGAAVAVAASMPIDVMEGLQDSVSALHHLLTGFGAAMLEEQPDAAAAAVAAAGETLLHALQGQRLAREALASAGVALYAAAALPAAVPAQLARCFAEGLLLQHDPLEQPAGTTNGSSGYSGQLMAVRLQVPGESPCAAAAAGNCAAGGTEVRAPIGILDAHLQRCAQQLPGAGLAAELRRLPPLSRLCAIRGLLSATPASVLCAPLLAWPCQATAEGATSHGQVAPGSRWLLLVDGALPAIAAAVQGTTDEHFRFHAYLTLFVCLDRLKAFLRQGVAAATARMQVECCFGEQEPQAQQQQQQEQQDLTQQDPQREQQREQQQWGHGCVDEAGCGAVPVPLLDAAWQRLIMQLLWQGFEAPLSQTLHRVAASFEALLDILQLQQQLGAASGEPAAGADNREALLGIAGNLLGVDASRKGRYAPLEAIVPRVGATALLKLQPGLIATCLGVMGEHLVSASVASMLLALLAQLQLEAERCQLIGEECSSACGAGEGSSNGVGGWRDCWLPLLAAALRNGSEVQRDNLAAHLLPRLLAMDPSALGLLLQQLLPRGGSGVGGGGGSDSTAAACMAVLKAARRQQLLGDLASVAVPGFDGTAIRAALLSAVRSRNDGLRLDALSLVCCHPRITQAPSSLELEVAAEAVRLSLRCSHSSIKHRVLAAVARLLARQRGAVAAIIARKPALADSSITAAAAADDAALAAQQRWLHWLGGVLTSSLYPGAPHPRSVMALELLSLQLDAFGDLINPSLPPPSWCKQLAALRPGQFEAFGPSFCAPGTAQLLLAASLDSWERLREAASIVLLRMPTPLPGFGSASELQPLLRRALCLLACPRSREADAGAQLLLLLLRKYGGAGAGGDGGGLCWRINLAACSVEAPEEHASPLPSPPRQRQAAALWCFLSSACDLLQQRAELGAADLLAACCNGLAQGVLLALRHAVPHLPWQRLVEAQQRQQQLGHDWRGLTARLLALIYTVSELTLPVLSKAQNQNTDAADVDAADLALEDEEEESAALDPADLASSGGDGTLLGPAAQVINTGCWQSCKESVLLLGGLARALPLYGPATLLSGEQLSAMAAHFIRLLCELKHSGAIDKAQQGFAALCEVLFQHHDPALRQLPQRCMRQLLAYLRRPGQGPQDIVRRSGGLPFGVVAIFASEPSSSSKVLLHQGMEELLATAGDEGPGAADSWPRVHALNCLRAAFQDADLAIDMSAHLAAGLQVAILGMAAAGWQVRNAASLCYTALLIRVLGFRNRGAKGAAVTKRAPTAADFFARHPTLHPFLLSQLAAAVTALDGHTSGAAAAAANCTGASDAASFCLTPAAAAAGEDPSSSSSLSSGGGSQSSSDSTGDLHPSMFPVLVLLSRLRCSQHNRVSGGAGSSGLAEEWLSPAAFAPLLQRCSACPTMAVRSLAAKALPPLLTPEQQPAVAATLAAEVAEAVAAAAAAVDRDVPGASTGGPAATAAPEVPPPAVSVTLHERPQQRQVSFNALHGRLLQLRALLEAAAETGDAAAAGALLAGIVGPLAACAANACWLGTATSSNRGEGARRQRSCLPAAVSLEYIRAAAAAAALLPAGPAASAAAEHATAGKDLGTASIPAGVSAWLQAVQQHCWQAVQSSAESSTPPADFSSPMLSFANKHAAQLSFTLLLSCERQEQVAPLPPGQGANGHAASSLAGSGGGGGGGSQLAAVQQLASALCLPLYEVRAAALKVLLRHVQAQQAQQAQRGDGQALQQVSQQGSAQRLPAAALRALLHQQLKHEQHHKVQRRLLHLLASLPAGDEGSSGDAATAFAGAVADEFAAMLCWARSRADARIRQHAIQCLGPLLAQLVRRQQPGCLLDGSPAAAAAEQLLALLAECSQPQQMQELRLAAAAALAASGLLPADPRHSAAAAGAVTAAWALALRLAEDEDEAVREVAAVAAAAVLAEWSKPQVPRPESPESIDTSLLQSAVPGLATAAAKEAPLAAPKGLVDVEPESPSEERLLRRAFPALAARFGPHPALLGLLCRLCCPDAAAASGAGTTAEASATAPPMVVGAAKGDRLFDREVDNTHEDPLLMAQLAAGCMAQLLPLITAKSPAVVHVQTWGAAAVRRLEQLAACLESRAVEDAAGAGSSAVQAAHHEHFQQLYTGWLAVWVAAHVPERGESAGWECDMAAAVAALVDSAAGPAAAGSTTPQLQAAADAAAAAWAWRHDSRQTPTSSGEQVLFLV</sequence>
<feature type="domain" description="DUF2428" evidence="4">
    <location>
        <begin position="1239"/>
        <end position="1505"/>
    </location>
</feature>
<keyword evidence="2" id="KW-0819">tRNA processing</keyword>
<keyword evidence="8" id="KW-1185">Reference proteome</keyword>
<feature type="region of interest" description="Disordered" evidence="3">
    <location>
        <begin position="1601"/>
        <end position="1624"/>
    </location>
</feature>
<dbReference type="Pfam" id="PF25151">
    <property type="entry name" value="TPR_Trm732_C"/>
    <property type="match status" value="2"/>
</dbReference>
<feature type="domain" description="tRNA (32-2'-O)-methyltransferase regulator THADA-like TPR repeats region" evidence="5">
    <location>
        <begin position="780"/>
        <end position="1013"/>
    </location>
</feature>
<evidence type="ECO:0000313" key="7">
    <source>
        <dbReference type="EMBL" id="KAI3425320.1"/>
    </source>
</evidence>
<feature type="compositionally biased region" description="Low complexity" evidence="3">
    <location>
        <begin position="577"/>
        <end position="590"/>
    </location>
</feature>
<dbReference type="InterPro" id="IPR051954">
    <property type="entry name" value="tRNA_methyltransferase_THADA"/>
</dbReference>